<comment type="caution">
    <text evidence="1">The sequence shown here is derived from an EMBL/GenBank/DDBJ whole genome shotgun (WGS) entry which is preliminary data.</text>
</comment>
<keyword evidence="2" id="KW-1185">Reference proteome</keyword>
<proteinExistence type="predicted"/>
<reference evidence="2" key="1">
    <citation type="submission" date="2018-12" db="EMBL/GenBank/DDBJ databases">
        <title>Tengunoibacter tsumagoiensis gen. nov., sp. nov., Dictyobacter kobayashii sp. nov., D. alpinus sp. nov., and D. joshuensis sp. nov. and description of Dictyobacteraceae fam. nov. within the order Ktedonobacterales isolated from Tengu-no-mugimeshi.</title>
        <authorList>
            <person name="Wang C.M."/>
            <person name="Zheng Y."/>
            <person name="Sakai Y."/>
            <person name="Toyoda A."/>
            <person name="Minakuchi Y."/>
            <person name="Abe K."/>
            <person name="Yokota A."/>
            <person name="Yabe S."/>
        </authorList>
    </citation>
    <scope>NUCLEOTIDE SEQUENCE [LARGE SCALE GENOMIC DNA]</scope>
    <source>
        <strain evidence="2">Uno3</strain>
    </source>
</reference>
<protein>
    <submittedName>
        <fullName evidence="1">Uncharacterized protein</fullName>
    </submittedName>
</protein>
<gene>
    <name evidence="1" type="ORF">KTT_09290</name>
</gene>
<sequence length="121" mass="13874">MDESFETLDLEKFPMTAEEAASVEVPKRFIRQMKTPLFKPAYEERVKAILHHHNCYLEVRDEYCIITFPPGTTTEQLWGNATCDRNKIVLPDGYDLLEMAIPNSDLSNPGFPPEDFADIHA</sequence>
<dbReference type="EMBL" id="BIFR01000001">
    <property type="protein sequence ID" value="GCE11070.1"/>
    <property type="molecule type" value="Genomic_DNA"/>
</dbReference>
<evidence type="ECO:0000313" key="1">
    <source>
        <dbReference type="EMBL" id="GCE11070.1"/>
    </source>
</evidence>
<evidence type="ECO:0000313" key="2">
    <source>
        <dbReference type="Proteomes" id="UP000287352"/>
    </source>
</evidence>
<dbReference type="AlphaFoldDB" id="A0A401ZWC0"/>
<dbReference type="Proteomes" id="UP000287352">
    <property type="component" value="Unassembled WGS sequence"/>
</dbReference>
<organism evidence="1 2">
    <name type="scientific">Tengunoibacter tsumagoiensis</name>
    <dbReference type="NCBI Taxonomy" id="2014871"/>
    <lineage>
        <taxon>Bacteria</taxon>
        <taxon>Bacillati</taxon>
        <taxon>Chloroflexota</taxon>
        <taxon>Ktedonobacteria</taxon>
        <taxon>Ktedonobacterales</taxon>
        <taxon>Dictyobacteraceae</taxon>
        <taxon>Tengunoibacter</taxon>
    </lineage>
</organism>
<name>A0A401ZWC0_9CHLR</name>
<accession>A0A401ZWC0</accession>
<dbReference type="RefSeq" id="WP_126578682.1">
    <property type="nucleotide sequence ID" value="NZ_BIFR01000001.1"/>
</dbReference>